<comment type="catalytic activity">
    <reaction evidence="11">
        <text>D-mannose(out) = D-mannose(in)</text>
        <dbReference type="Rhea" id="RHEA:78391"/>
        <dbReference type="ChEBI" id="CHEBI:4208"/>
    </reaction>
    <physiologicalReaction direction="left-to-right" evidence="11">
        <dbReference type="Rhea" id="RHEA:78392"/>
    </physiologicalReaction>
</comment>
<keyword evidence="7 16" id="KW-0472">Membrane</keyword>
<accession>A0A9W7ARD2</accession>
<dbReference type="Pfam" id="PF00083">
    <property type="entry name" value="Sugar_tr"/>
    <property type="match status" value="1"/>
</dbReference>
<keyword evidence="4 15" id="KW-0813">Transport</keyword>
<gene>
    <name evidence="19" type="ORF">TrST_g13780</name>
</gene>
<comment type="catalytic activity">
    <reaction evidence="10">
        <text>D-xylose(out) = D-xylose(in)</text>
        <dbReference type="Rhea" id="RHEA:78427"/>
        <dbReference type="ChEBI" id="CHEBI:53455"/>
    </reaction>
    <physiologicalReaction direction="left-to-right" evidence="10">
        <dbReference type="Rhea" id="RHEA:78428"/>
    </physiologicalReaction>
</comment>
<organism evidence="19 20">
    <name type="scientific">Triparma strigata</name>
    <dbReference type="NCBI Taxonomy" id="1606541"/>
    <lineage>
        <taxon>Eukaryota</taxon>
        <taxon>Sar</taxon>
        <taxon>Stramenopiles</taxon>
        <taxon>Ochrophyta</taxon>
        <taxon>Bolidophyceae</taxon>
        <taxon>Parmales</taxon>
        <taxon>Triparmaceae</taxon>
        <taxon>Triparma</taxon>
    </lineage>
</organism>
<evidence type="ECO:0000256" key="15">
    <source>
        <dbReference type="RuleBase" id="RU003346"/>
    </source>
</evidence>
<protein>
    <recommendedName>
        <fullName evidence="14">Hexose transporter 1</fullName>
    </recommendedName>
</protein>
<comment type="subunit">
    <text evidence="3">Homodimer.</text>
</comment>
<evidence type="ECO:0000256" key="13">
    <source>
        <dbReference type="ARBA" id="ARBA00044710"/>
    </source>
</evidence>
<feature type="transmembrane region" description="Helical" evidence="16">
    <location>
        <begin position="326"/>
        <end position="347"/>
    </location>
</feature>
<dbReference type="PANTHER" id="PTHR48023">
    <property type="entry name" value="D-XYLOSE-PROTON SYMPORTER-LIKE 2"/>
    <property type="match status" value="1"/>
</dbReference>
<evidence type="ECO:0000256" key="8">
    <source>
        <dbReference type="ARBA" id="ARBA00044637"/>
    </source>
</evidence>
<evidence type="ECO:0000256" key="12">
    <source>
        <dbReference type="ARBA" id="ARBA00044668"/>
    </source>
</evidence>
<dbReference type="PROSITE" id="PS00216">
    <property type="entry name" value="SUGAR_TRANSPORT_1"/>
    <property type="match status" value="2"/>
</dbReference>
<dbReference type="PANTHER" id="PTHR48023:SF4">
    <property type="entry name" value="D-XYLOSE-PROTON SYMPORTER-LIKE 2"/>
    <property type="match status" value="1"/>
</dbReference>
<comment type="catalytic activity">
    <reaction evidence="13">
        <text>D-fructose(out) = D-fructose(in)</text>
        <dbReference type="Rhea" id="RHEA:60372"/>
        <dbReference type="ChEBI" id="CHEBI:37721"/>
    </reaction>
    <physiologicalReaction direction="left-to-right" evidence="13">
        <dbReference type="Rhea" id="RHEA:60373"/>
    </physiologicalReaction>
</comment>
<comment type="catalytic activity">
    <reaction evidence="8">
        <text>D-galactose(in) = D-galactose(out)</text>
        <dbReference type="Rhea" id="RHEA:34915"/>
        <dbReference type="ChEBI" id="CHEBI:4139"/>
    </reaction>
    <physiologicalReaction direction="right-to-left" evidence="8">
        <dbReference type="Rhea" id="RHEA:34917"/>
    </physiologicalReaction>
</comment>
<feature type="transmembrane region" description="Helical" evidence="16">
    <location>
        <begin position="114"/>
        <end position="135"/>
    </location>
</feature>
<feature type="domain" description="Major facilitator superfamily (MFS) profile" evidence="18">
    <location>
        <begin position="11"/>
        <end position="452"/>
    </location>
</feature>
<dbReference type="InterPro" id="IPR050820">
    <property type="entry name" value="MFS_Sugar_Transporter"/>
</dbReference>
<dbReference type="GO" id="GO:0022857">
    <property type="term" value="F:transmembrane transporter activity"/>
    <property type="evidence" value="ECO:0007669"/>
    <property type="project" value="InterPro"/>
</dbReference>
<feature type="transmembrane region" description="Helical" evidence="16">
    <location>
        <begin position="147"/>
        <end position="170"/>
    </location>
</feature>
<dbReference type="PROSITE" id="PS50850">
    <property type="entry name" value="MFS"/>
    <property type="match status" value="1"/>
</dbReference>
<feature type="transmembrane region" description="Helical" evidence="16">
    <location>
        <begin position="263"/>
        <end position="286"/>
    </location>
</feature>
<evidence type="ECO:0000256" key="2">
    <source>
        <dbReference type="ARBA" id="ARBA00010992"/>
    </source>
</evidence>
<evidence type="ECO:0000313" key="20">
    <source>
        <dbReference type="Proteomes" id="UP001165085"/>
    </source>
</evidence>
<dbReference type="PRINTS" id="PR00171">
    <property type="entry name" value="SUGRTRNSPORT"/>
</dbReference>
<feature type="transmembrane region" description="Helical" evidence="16">
    <location>
        <begin position="58"/>
        <end position="77"/>
    </location>
</feature>
<sequence length="484" mass="53259">MQARPLSVFLLFFIPALGGLLFGYDIGSTSYAVAQLQDSTYSGTSWSSSASSPFLKGLLTTSTTLGAFLGSIIVFQVADKIGRKIELQLGSSLYILGATGMYVSYYITSSTISVVILVTFRIVYGLGIAFSMHGAPTYIAEMSPSNLRGFLVSLKEAFIVVGILSGYFVGYLLEDYIGGWKYTWGSSLVISVPQFVMLWWLPKSSRFLMLVGKEEEAMESIEWVFEGEVGELFDDIKGQVGRQREKELTQGTTSIFALKWRGALLAGVGLVVLQQVTGQPSILSYATPILDSAGLESYSSVLVGVFKIFATMFAVLYVDSYGRRKLLFIGNSLMLLALVTLTFTFFFGDGDDDEGLGVRQIVTLGGMFVYIGGYQVGFGPIAWLMISECFPLEIRGQAVAFAVQMNFFWNMVVQFLVPVIQDSIGNVAMFGIFSLLTAFSIWFVNGYVPETKGLSLEEIEKFFEKQHREKNGKDVKTPLLSHIV</sequence>
<evidence type="ECO:0000256" key="17">
    <source>
        <dbReference type="SAM" id="SignalP"/>
    </source>
</evidence>
<feature type="transmembrane region" description="Helical" evidence="16">
    <location>
        <begin position="182"/>
        <end position="201"/>
    </location>
</feature>
<feature type="signal peptide" evidence="17">
    <location>
        <begin position="1"/>
        <end position="18"/>
    </location>
</feature>
<dbReference type="GO" id="GO:1904659">
    <property type="term" value="P:D-glucose transmembrane transport"/>
    <property type="evidence" value="ECO:0007669"/>
    <property type="project" value="TreeGrafter"/>
</dbReference>
<dbReference type="Proteomes" id="UP001165085">
    <property type="component" value="Unassembled WGS sequence"/>
</dbReference>
<keyword evidence="17" id="KW-0732">Signal</keyword>
<reference evidence="20" key="1">
    <citation type="journal article" date="2023" name="Commun. Biol.">
        <title>Genome analysis of Parmales, the sister group of diatoms, reveals the evolutionary specialization of diatoms from phago-mixotrophs to photoautotrophs.</title>
        <authorList>
            <person name="Ban H."/>
            <person name="Sato S."/>
            <person name="Yoshikawa S."/>
            <person name="Yamada K."/>
            <person name="Nakamura Y."/>
            <person name="Ichinomiya M."/>
            <person name="Sato N."/>
            <person name="Blanc-Mathieu R."/>
            <person name="Endo H."/>
            <person name="Kuwata A."/>
            <person name="Ogata H."/>
        </authorList>
    </citation>
    <scope>NUCLEOTIDE SEQUENCE [LARGE SCALE GENOMIC DNA]</scope>
    <source>
        <strain evidence="20">NIES 3701</strain>
    </source>
</reference>
<dbReference type="InterPro" id="IPR005829">
    <property type="entry name" value="Sugar_transporter_CS"/>
</dbReference>
<feature type="chain" id="PRO_5040939618" description="Hexose transporter 1" evidence="17">
    <location>
        <begin position="19"/>
        <end position="484"/>
    </location>
</feature>
<feature type="transmembrane region" description="Helical" evidence="16">
    <location>
        <begin position="367"/>
        <end position="386"/>
    </location>
</feature>
<dbReference type="AlphaFoldDB" id="A0A9W7ARD2"/>
<evidence type="ECO:0000256" key="7">
    <source>
        <dbReference type="ARBA" id="ARBA00023136"/>
    </source>
</evidence>
<keyword evidence="6 16" id="KW-1133">Transmembrane helix</keyword>
<dbReference type="InterPro" id="IPR036259">
    <property type="entry name" value="MFS_trans_sf"/>
</dbReference>
<dbReference type="EMBL" id="BRXY01000171">
    <property type="protein sequence ID" value="GMH73703.1"/>
    <property type="molecule type" value="Genomic_DNA"/>
</dbReference>
<dbReference type="GO" id="GO:0016020">
    <property type="term" value="C:membrane"/>
    <property type="evidence" value="ECO:0007669"/>
    <property type="project" value="UniProtKB-SubCell"/>
</dbReference>
<evidence type="ECO:0000256" key="6">
    <source>
        <dbReference type="ARBA" id="ARBA00022989"/>
    </source>
</evidence>
<keyword evidence="20" id="KW-1185">Reference proteome</keyword>
<dbReference type="OrthoDB" id="6612291at2759"/>
<evidence type="ECO:0000256" key="3">
    <source>
        <dbReference type="ARBA" id="ARBA00011738"/>
    </source>
</evidence>
<comment type="catalytic activity">
    <reaction evidence="12">
        <text>D-glucosamine(out) = D-glucosamine(in)</text>
        <dbReference type="Rhea" id="RHEA:78423"/>
        <dbReference type="ChEBI" id="CHEBI:58723"/>
    </reaction>
    <physiologicalReaction direction="left-to-right" evidence="12">
        <dbReference type="Rhea" id="RHEA:78424"/>
    </physiologicalReaction>
</comment>
<evidence type="ECO:0000256" key="14">
    <source>
        <dbReference type="ARBA" id="ARBA00044780"/>
    </source>
</evidence>
<evidence type="ECO:0000256" key="9">
    <source>
        <dbReference type="ARBA" id="ARBA00044648"/>
    </source>
</evidence>
<dbReference type="NCBIfam" id="TIGR00879">
    <property type="entry name" value="SP"/>
    <property type="match status" value="1"/>
</dbReference>
<evidence type="ECO:0000256" key="4">
    <source>
        <dbReference type="ARBA" id="ARBA00022448"/>
    </source>
</evidence>
<dbReference type="InterPro" id="IPR003663">
    <property type="entry name" value="Sugar/inositol_transpt"/>
</dbReference>
<comment type="catalytic activity">
    <reaction evidence="9">
        <text>D-glucose(out) = D-glucose(in)</text>
        <dbReference type="Rhea" id="RHEA:60376"/>
        <dbReference type="ChEBI" id="CHEBI:4167"/>
    </reaction>
    <physiologicalReaction direction="left-to-right" evidence="9">
        <dbReference type="Rhea" id="RHEA:60377"/>
    </physiologicalReaction>
</comment>
<feature type="transmembrane region" description="Helical" evidence="16">
    <location>
        <begin position="89"/>
        <end position="108"/>
    </location>
</feature>
<feature type="transmembrane region" description="Helical" evidence="16">
    <location>
        <begin position="423"/>
        <end position="444"/>
    </location>
</feature>
<evidence type="ECO:0000256" key="11">
    <source>
        <dbReference type="ARBA" id="ARBA00044662"/>
    </source>
</evidence>
<feature type="transmembrane region" description="Helical" evidence="16">
    <location>
        <begin position="398"/>
        <end position="417"/>
    </location>
</feature>
<evidence type="ECO:0000256" key="1">
    <source>
        <dbReference type="ARBA" id="ARBA00004141"/>
    </source>
</evidence>
<dbReference type="InterPro" id="IPR005828">
    <property type="entry name" value="MFS_sugar_transport-like"/>
</dbReference>
<evidence type="ECO:0000256" key="5">
    <source>
        <dbReference type="ARBA" id="ARBA00022692"/>
    </source>
</evidence>
<comment type="similarity">
    <text evidence="2 15">Belongs to the major facilitator superfamily. Sugar transporter (TC 2.A.1.1) family.</text>
</comment>
<evidence type="ECO:0000256" key="16">
    <source>
        <dbReference type="SAM" id="Phobius"/>
    </source>
</evidence>
<keyword evidence="5 16" id="KW-0812">Transmembrane</keyword>
<proteinExistence type="inferred from homology"/>
<evidence type="ECO:0000259" key="18">
    <source>
        <dbReference type="PROSITE" id="PS50850"/>
    </source>
</evidence>
<comment type="caution">
    <text evidence="19">The sequence shown here is derived from an EMBL/GenBank/DDBJ whole genome shotgun (WGS) entry which is preliminary data.</text>
</comment>
<evidence type="ECO:0000313" key="19">
    <source>
        <dbReference type="EMBL" id="GMH73703.1"/>
    </source>
</evidence>
<dbReference type="InterPro" id="IPR020846">
    <property type="entry name" value="MFS_dom"/>
</dbReference>
<dbReference type="SUPFAM" id="SSF103473">
    <property type="entry name" value="MFS general substrate transporter"/>
    <property type="match status" value="1"/>
</dbReference>
<name>A0A9W7ARD2_9STRA</name>
<evidence type="ECO:0000256" key="10">
    <source>
        <dbReference type="ARBA" id="ARBA00044656"/>
    </source>
</evidence>
<comment type="subcellular location">
    <subcellularLocation>
        <location evidence="1">Membrane</location>
        <topology evidence="1">Multi-pass membrane protein</topology>
    </subcellularLocation>
</comment>
<dbReference type="Gene3D" id="1.20.1250.20">
    <property type="entry name" value="MFS general substrate transporter like domains"/>
    <property type="match status" value="2"/>
</dbReference>
<feature type="transmembrane region" description="Helical" evidence="16">
    <location>
        <begin position="298"/>
        <end position="319"/>
    </location>
</feature>